<accession>A0A2V2LH21</accession>
<comment type="caution">
    <text evidence="3">The sequence shown here is derived from an EMBL/GenBank/DDBJ whole genome shotgun (WGS) entry which is preliminary data.</text>
</comment>
<dbReference type="Proteomes" id="UP000245680">
    <property type="component" value="Unassembled WGS sequence"/>
</dbReference>
<sequence length="634" mass="63506">MRGAGAWGLAVAASMAAHGVLLAIVGLAVAPDIAPQQPAAQSRLNVAAYAVDRAEAAAADPRGERALEPAAPGSSIAGAAVPVSQVRPAALAAPQAEALRPSSVPVAADPRLETVPAAPLPAAATVPQTGRLPSASRLAPVAAAADVLMGTLPAELPGAAPVSAARISDKAAAVETAPETAALALPSGPALAALTAPGGAPTGEVLPRADVAQALPSLADARLEPGDTAAAPAPTRDPAEAAAVLQAGLAAAVRVETAELAPAAARPLAAPAGRVTAAAEQSQPATSAAPPAESPAVSSTGALALRLPTVRPDPALAAQQSQPPAVAALQGLAEGEAASGLPPADMAVQAPSAAPATEHVTAALAWTGGGSDRVDPASLAAIGAFMQPGDLAASDASAGHVRDGIAGLLASVPCARLQTTFLPETGQLQIKGHIPEDGLRKPILAALQGQVGASIPLADDLLILPRPTCGALAGIAAVGLAQSTEQARNPRVVGPDTHARVYRFDEGERLFFDLTGPDYPSYFYIDYFDADGNVLHLQPNEIVPLEAIGAKQDVTVGRGGDGRPGLEITVSPPFGDEIMVAFATSRPLYSGLRPLVEPAAPYLDFLKDRVAAARAADPAFKGEWVYFFVQTRPR</sequence>
<evidence type="ECO:0000313" key="3">
    <source>
        <dbReference type="EMBL" id="PWR01193.1"/>
    </source>
</evidence>
<dbReference type="Pfam" id="PF14326">
    <property type="entry name" value="DUF4384"/>
    <property type="match status" value="1"/>
</dbReference>
<evidence type="ECO:0000313" key="4">
    <source>
        <dbReference type="Proteomes" id="UP000245680"/>
    </source>
</evidence>
<organism evidence="3 4">
    <name type="scientific">Meridianimarinicoccus roseus</name>
    <dbReference type="NCBI Taxonomy" id="2072018"/>
    <lineage>
        <taxon>Bacteria</taxon>
        <taxon>Pseudomonadati</taxon>
        <taxon>Pseudomonadota</taxon>
        <taxon>Alphaproteobacteria</taxon>
        <taxon>Rhodobacterales</taxon>
        <taxon>Paracoccaceae</taxon>
        <taxon>Meridianimarinicoccus</taxon>
    </lineage>
</organism>
<proteinExistence type="predicted"/>
<feature type="domain" description="DUF4384" evidence="2">
    <location>
        <begin position="504"/>
        <end position="587"/>
    </location>
</feature>
<dbReference type="EMBL" id="QGKU01000060">
    <property type="protein sequence ID" value="PWR01193.1"/>
    <property type="molecule type" value="Genomic_DNA"/>
</dbReference>
<protein>
    <recommendedName>
        <fullName evidence="2">DUF4384 domain-containing protein</fullName>
    </recommendedName>
</protein>
<feature type="compositionally biased region" description="Low complexity" evidence="1">
    <location>
        <begin position="275"/>
        <end position="296"/>
    </location>
</feature>
<dbReference type="AlphaFoldDB" id="A0A2V2LH21"/>
<gene>
    <name evidence="3" type="ORF">DKT77_18740</name>
</gene>
<reference evidence="3 4" key="1">
    <citation type="submission" date="2018-05" db="EMBL/GenBank/DDBJ databases">
        <title>Rhodobacteraceae gen. nov., sp. nov. isolated from sea water.</title>
        <authorList>
            <person name="Ren Y."/>
        </authorList>
    </citation>
    <scope>NUCLEOTIDE SEQUENCE [LARGE SCALE GENOMIC DNA]</scope>
    <source>
        <strain evidence="3 4">TG-679</strain>
    </source>
</reference>
<feature type="region of interest" description="Disordered" evidence="1">
    <location>
        <begin position="275"/>
        <end position="299"/>
    </location>
</feature>
<keyword evidence="4" id="KW-1185">Reference proteome</keyword>
<name>A0A2V2LH21_9RHOB</name>
<evidence type="ECO:0000259" key="2">
    <source>
        <dbReference type="Pfam" id="PF14326"/>
    </source>
</evidence>
<evidence type="ECO:0000256" key="1">
    <source>
        <dbReference type="SAM" id="MobiDB-lite"/>
    </source>
</evidence>
<dbReference type="InterPro" id="IPR025493">
    <property type="entry name" value="DUF4384"/>
</dbReference>